<name>A0ABD5VEC9_9EURY</name>
<keyword evidence="1" id="KW-1133">Transmembrane helix</keyword>
<keyword evidence="1" id="KW-0472">Membrane</keyword>
<evidence type="ECO:0000313" key="3">
    <source>
        <dbReference type="Proteomes" id="UP001596395"/>
    </source>
</evidence>
<dbReference type="Proteomes" id="UP001596395">
    <property type="component" value="Unassembled WGS sequence"/>
</dbReference>
<dbReference type="RefSeq" id="WP_336350810.1">
    <property type="nucleotide sequence ID" value="NZ_JAZAQL010000002.1"/>
</dbReference>
<protein>
    <recommendedName>
        <fullName evidence="4">Major facilitator superfamily (MFS) profile domain-containing protein</fullName>
    </recommendedName>
</protein>
<accession>A0ABD5VEC9</accession>
<dbReference type="AlphaFoldDB" id="A0ABD5VEC9"/>
<evidence type="ECO:0000256" key="1">
    <source>
        <dbReference type="SAM" id="Phobius"/>
    </source>
</evidence>
<feature type="transmembrane region" description="Helical" evidence="1">
    <location>
        <begin position="20"/>
        <end position="40"/>
    </location>
</feature>
<keyword evidence="1" id="KW-0812">Transmembrane</keyword>
<reference evidence="2 3" key="1">
    <citation type="journal article" date="2019" name="Int. J. Syst. Evol. Microbiol.">
        <title>The Global Catalogue of Microorganisms (GCM) 10K type strain sequencing project: providing services to taxonomists for standard genome sequencing and annotation.</title>
        <authorList>
            <consortium name="The Broad Institute Genomics Platform"/>
            <consortium name="The Broad Institute Genome Sequencing Center for Infectious Disease"/>
            <person name="Wu L."/>
            <person name="Ma J."/>
        </authorList>
    </citation>
    <scope>NUCLEOTIDE SEQUENCE [LARGE SCALE GENOMIC DNA]</scope>
    <source>
        <strain evidence="2 3">GX26</strain>
    </source>
</reference>
<evidence type="ECO:0000313" key="2">
    <source>
        <dbReference type="EMBL" id="MFC6953860.1"/>
    </source>
</evidence>
<dbReference type="EMBL" id="JBHSXN010000002">
    <property type="protein sequence ID" value="MFC6953860.1"/>
    <property type="molecule type" value="Genomic_DNA"/>
</dbReference>
<feature type="transmembrane region" description="Helical" evidence="1">
    <location>
        <begin position="47"/>
        <end position="71"/>
    </location>
</feature>
<keyword evidence="3" id="KW-1185">Reference proteome</keyword>
<sequence>MDEALEVVELVADSGLEEAFAWVLRIVGILCLLAGLGLWLGGFMNLLWMPALLIALGVFLLVAPQVLLFVAELTG</sequence>
<proteinExistence type="predicted"/>
<evidence type="ECO:0008006" key="4">
    <source>
        <dbReference type="Google" id="ProtNLM"/>
    </source>
</evidence>
<comment type="caution">
    <text evidence="2">The sequence shown here is derived from an EMBL/GenBank/DDBJ whole genome shotgun (WGS) entry which is preliminary data.</text>
</comment>
<gene>
    <name evidence="2" type="ORF">ACFQGB_13390</name>
</gene>
<organism evidence="2 3">
    <name type="scientific">Halorubellus litoreus</name>
    <dbReference type="NCBI Taxonomy" id="755308"/>
    <lineage>
        <taxon>Archaea</taxon>
        <taxon>Methanobacteriati</taxon>
        <taxon>Methanobacteriota</taxon>
        <taxon>Stenosarchaea group</taxon>
        <taxon>Halobacteria</taxon>
        <taxon>Halobacteriales</taxon>
        <taxon>Halorubellaceae</taxon>
        <taxon>Halorubellus</taxon>
    </lineage>
</organism>